<protein>
    <recommendedName>
        <fullName evidence="5">DNA alkylation repair enzyme</fullName>
    </recommendedName>
</protein>
<dbReference type="InterPro" id="IPR014825">
    <property type="entry name" value="DNA_alkylation"/>
</dbReference>
<gene>
    <name evidence="1" type="ORF">IV38_GL001603</name>
    <name evidence="2" type="ORF">IV40_GL001612</name>
</gene>
<dbReference type="InterPro" id="IPR021133">
    <property type="entry name" value="HEAT_type_2"/>
</dbReference>
<dbReference type="AlphaFoldDB" id="A0A0R2G1Y0"/>
<evidence type="ECO:0000313" key="2">
    <source>
        <dbReference type="EMBL" id="KRN30973.1"/>
    </source>
</evidence>
<evidence type="ECO:0008006" key="5">
    <source>
        <dbReference type="Google" id="ProtNLM"/>
    </source>
</evidence>
<dbReference type="Proteomes" id="UP000051751">
    <property type="component" value="Unassembled WGS sequence"/>
</dbReference>
<comment type="caution">
    <text evidence="2">The sequence shown here is derived from an EMBL/GenBank/DDBJ whole genome shotgun (WGS) entry which is preliminary data.</text>
</comment>
<reference evidence="3 4" key="1">
    <citation type="journal article" date="2015" name="Genome Announc.">
        <title>Expanding the biotechnology potential of lactobacilli through comparative genomics of 213 strains and associated genera.</title>
        <authorList>
            <person name="Sun Z."/>
            <person name="Harris H.M."/>
            <person name="McCann A."/>
            <person name="Guo C."/>
            <person name="Argimon S."/>
            <person name="Zhang W."/>
            <person name="Yang X."/>
            <person name="Jeffery I.B."/>
            <person name="Cooney J.C."/>
            <person name="Kagawa T.F."/>
            <person name="Liu W."/>
            <person name="Song Y."/>
            <person name="Salvetti E."/>
            <person name="Wrobel A."/>
            <person name="Rasinkangas P."/>
            <person name="Parkhill J."/>
            <person name="Rea M.C."/>
            <person name="O'Sullivan O."/>
            <person name="Ritari J."/>
            <person name="Douillard F.P."/>
            <person name="Paul Ross R."/>
            <person name="Yang R."/>
            <person name="Briner A.E."/>
            <person name="Felis G.E."/>
            <person name="de Vos W.M."/>
            <person name="Barrangou R."/>
            <person name="Klaenhammer T.R."/>
            <person name="Caufield P.W."/>
            <person name="Cui Y."/>
            <person name="Zhang H."/>
            <person name="O'Toole P.W."/>
        </authorList>
    </citation>
    <scope>NUCLEOTIDE SEQUENCE [LARGE SCALE GENOMIC DNA]</scope>
    <source>
        <strain evidence="1 4">ATCC BAA-66</strain>
        <strain evidence="2 3">DSM 13344</strain>
    </source>
</reference>
<dbReference type="Pfam" id="PF08713">
    <property type="entry name" value="DNA_alkylation"/>
    <property type="match status" value="1"/>
</dbReference>
<accession>A0A0R2G1Y0</accession>
<evidence type="ECO:0000313" key="3">
    <source>
        <dbReference type="Proteomes" id="UP000051645"/>
    </source>
</evidence>
<dbReference type="EMBL" id="JQAZ01000005">
    <property type="protein sequence ID" value="KRN30973.1"/>
    <property type="molecule type" value="Genomic_DNA"/>
</dbReference>
<evidence type="ECO:0000313" key="1">
    <source>
        <dbReference type="EMBL" id="KRN28151.1"/>
    </source>
</evidence>
<dbReference type="SUPFAM" id="SSF48371">
    <property type="entry name" value="ARM repeat"/>
    <property type="match status" value="1"/>
</dbReference>
<dbReference type="PROSITE" id="PS50077">
    <property type="entry name" value="HEAT_REPEAT"/>
    <property type="match status" value="1"/>
</dbReference>
<proteinExistence type="predicted"/>
<evidence type="ECO:0000313" key="4">
    <source>
        <dbReference type="Proteomes" id="UP000051751"/>
    </source>
</evidence>
<organism evidence="2 3">
    <name type="scientific">Lactobacillus selangorensis</name>
    <dbReference type="NCBI Taxonomy" id="81857"/>
    <lineage>
        <taxon>Bacteria</taxon>
        <taxon>Bacillati</taxon>
        <taxon>Bacillota</taxon>
        <taxon>Bacilli</taxon>
        <taxon>Lactobacillales</taxon>
        <taxon>Lactobacillaceae</taxon>
        <taxon>Lactobacillus</taxon>
    </lineage>
</organism>
<dbReference type="Proteomes" id="UP000051645">
    <property type="component" value="Unassembled WGS sequence"/>
</dbReference>
<dbReference type="EMBL" id="JQAT01000004">
    <property type="protein sequence ID" value="KRN28151.1"/>
    <property type="molecule type" value="Genomic_DNA"/>
</dbReference>
<sequence>MNKVATPLKEVYSDAFLRQLGQAVQGQLPAFQVDKFAAAVQADDWSQLRLMERMTRIDTCLHQQFPSDFKAAAPILTAVSHQITGFAALCLPGYVAQYGLDDWQTSIGILAVLTQSSSAEFAIRPFIEQAPAKTMAQILTWSHSDNADLRRLASEGCRPRLPWGRALKVFKHDPAPIFPILENLMADSSKYVRTSVANNLNDISKDHPEQVLQFVTPYWHQSPETDWIIKKALRTLFKAGRPEVMTLFGYPLTAAEALTLARITSQPAAVKIGGHSQVMYQCQNGGERDLPLRLELGVDYIKANGQPKRKIFFLKDTVLAPGQKIDGTHKLNWQQLTTRTLYPGGHQLVLLANTIAIAQTTITVTK</sequence>
<dbReference type="Gene3D" id="1.25.40.290">
    <property type="entry name" value="ARM repeat domains"/>
    <property type="match status" value="1"/>
</dbReference>
<dbReference type="InterPro" id="IPR016024">
    <property type="entry name" value="ARM-type_fold"/>
</dbReference>
<name>A0A0R2G1Y0_9LACO</name>
<dbReference type="PATRIC" id="fig|81857.3.peg.1614"/>
<keyword evidence="3" id="KW-1185">Reference proteome</keyword>